<dbReference type="SUPFAM" id="SSF55781">
    <property type="entry name" value="GAF domain-like"/>
    <property type="match status" value="1"/>
</dbReference>
<dbReference type="InterPro" id="IPR029016">
    <property type="entry name" value="GAF-like_dom_sf"/>
</dbReference>
<dbReference type="InterPro" id="IPR001789">
    <property type="entry name" value="Sig_transdc_resp-reg_receiver"/>
</dbReference>
<dbReference type="Gene3D" id="3.30.450.40">
    <property type="match status" value="1"/>
</dbReference>
<evidence type="ECO:0000259" key="7">
    <source>
        <dbReference type="PROSITE" id="PS50110"/>
    </source>
</evidence>
<feature type="domain" description="Response regulatory" evidence="7">
    <location>
        <begin position="1092"/>
        <end position="1220"/>
    </location>
</feature>
<evidence type="ECO:0000259" key="6">
    <source>
        <dbReference type="PROSITE" id="PS50109"/>
    </source>
</evidence>
<dbReference type="OrthoDB" id="303614at2759"/>
<reference evidence="8" key="1">
    <citation type="journal article" date="2020" name="Mol. Plant Microbe Interact.">
        <title>Genome Sequence of the Biocontrol Agent Coniothyrium minitans strain Conio (IMI 134523).</title>
        <authorList>
            <person name="Patel D."/>
            <person name="Shittu T.A."/>
            <person name="Baroncelli R."/>
            <person name="Muthumeenakshi S."/>
            <person name="Osborne T.H."/>
            <person name="Janganan T.K."/>
            <person name="Sreenivasaprasad S."/>
        </authorList>
    </citation>
    <scope>NUCLEOTIDE SEQUENCE</scope>
    <source>
        <strain evidence="8">Conio</strain>
    </source>
</reference>
<evidence type="ECO:0000313" key="9">
    <source>
        <dbReference type="Proteomes" id="UP000756921"/>
    </source>
</evidence>
<dbReference type="PROSITE" id="PS50110">
    <property type="entry name" value="RESPONSE_REGULATORY"/>
    <property type="match status" value="1"/>
</dbReference>
<dbReference type="InterPro" id="IPR036097">
    <property type="entry name" value="HisK_dim/P_sf"/>
</dbReference>
<feature type="compositionally biased region" description="Basic and acidic residues" evidence="5">
    <location>
        <begin position="1248"/>
        <end position="1268"/>
    </location>
</feature>
<keyword evidence="2" id="KW-0808">Transferase</keyword>
<feature type="region of interest" description="Disordered" evidence="5">
    <location>
        <begin position="273"/>
        <end position="335"/>
    </location>
</feature>
<dbReference type="PANTHER" id="PTHR43719:SF11">
    <property type="entry name" value="HISTIDINE KINASE_RESPONSE REGULATOR, PUTATIVE-RELATED"/>
    <property type="match status" value="1"/>
</dbReference>
<dbReference type="SMART" id="SM00448">
    <property type="entry name" value="REC"/>
    <property type="match status" value="1"/>
</dbReference>
<keyword evidence="1 4" id="KW-0597">Phosphoprotein</keyword>
<dbReference type="Gene3D" id="3.40.50.2300">
    <property type="match status" value="1"/>
</dbReference>
<protein>
    <submittedName>
        <fullName evidence="8">Sensor protein GacS</fullName>
    </submittedName>
</protein>
<dbReference type="InterPro" id="IPR050956">
    <property type="entry name" value="2C_system_His_kinase"/>
</dbReference>
<dbReference type="SUPFAM" id="SSF55874">
    <property type="entry name" value="ATPase domain of HSP90 chaperone/DNA topoisomerase II/histidine kinase"/>
    <property type="match status" value="1"/>
</dbReference>
<dbReference type="InterPro" id="IPR011006">
    <property type="entry name" value="CheY-like_superfamily"/>
</dbReference>
<evidence type="ECO:0000256" key="5">
    <source>
        <dbReference type="SAM" id="MobiDB-lite"/>
    </source>
</evidence>
<keyword evidence="9" id="KW-1185">Reference proteome</keyword>
<evidence type="ECO:0000256" key="1">
    <source>
        <dbReference type="ARBA" id="ARBA00022553"/>
    </source>
</evidence>
<sequence length="1275" mass="139888">MFDRAPASARSQKPRDPMDEADRTKEREFYRYYHNVQRPQEDARPKDTPVLAPLQTQSLPGPLPDQPNPPHDTALAAFAQLGALRLNCRRCLISFFDRRNCFILAEATRTACLVTGRAEVPEDDLAFGTSIFPKEKSICYYTANLPWGHPPPFDQYSHHPSLVVNDLTLDERFQSYPFVESAPHSRFYAGVPIRSPSGHNIGTYCVLDDKPRNGLSQFEMRFLKDMAGTVMRHLETSRAAEDQKRGGVMVKSLGSFADGKSSIEDWWDEAEATAPPSENTPMQRQRRPTVSAVSPTSATTQPGVLARNHSAESSVPSINSSGQTSLSSIAPSSTVVTPASEIMDPVKPEVLSKMASATGNGKPDAVAPDTKVIFERAAQMIVEAVEAEGAVFFDAKVSTFGGLVDDDFASEQPPEPDKPCVLLGAARFKGSQNSSSPSSQIFMTESVLKHLLRNYTHGQIFNFDDDYSPTAQADSVLGDDADLMLSRRSDSVRSADDEQALREVFPRARSLIIYPLWDAHRDRWFSSLIIWSSDPMRVFTSEQELSYLSAFSNSVMAEVARLDTRLADSAKADFISSISHELRSPLHGILGMTDLLKDTSIDTQQQSHIQTIENCGKTLLETINHVREKRRVQERNSVTNTPQVLDYAKINNLTRGASKKRPKRGTKSTKHVITPGQGHTNDIMTIISDFDISVLIEEVLETVFAGFNFSKNNFESLDQGPRKYEPPPVSVIVDVNKWDSFVFRTQPGAWRRIVMNLFGNALKYTPAGFIKVKLQVIPSADSSDENIELKLTVTDSGIGMSEDYINNRLFHSFAQENPLSQGTGLGLSIVKQLVELLGGDVEVRSEKGRGTKFIVSCPLKPASLSPRVSASNPAQEIFNVFKRTTGKVVQFVGFDDGDEVEVTSLKNKNASAIGEKALKEMCKDWFGLDVWGSVATNAPAPDLIMATEAGARRLRAKFSKTPDAVPLGPVIVLCRAAALAQSTTAITVPGLIFECIAQPCGPHKLAKAFVSCLDRQANRLMVESIETDDTTLSEISQLLLKENAPPRSPTKSISSCLGLPRPHVKSAISAPEIRSVNHSPVSSTHVPSNALHCLAVDDNPINLRLLRSFVEKLGHRHVLAKNGLEALEAYKASTLEATLKLSRVDVILMDINMPEMDGLEATRQIRAYERDNSLPPVTIIALTGLASSEAQQEAHASGVNLFLIKPVRLADLEVVLKGVITSEEGAKVHDIRRSEKSEDSTEGLGSEVEIREEDHGHLSAGKAEGDARKRSKSSA</sequence>
<dbReference type="EMBL" id="WJXW01000001">
    <property type="protein sequence ID" value="KAF9741489.1"/>
    <property type="molecule type" value="Genomic_DNA"/>
</dbReference>
<dbReference type="CDD" id="cd00082">
    <property type="entry name" value="HisKA"/>
    <property type="match status" value="1"/>
</dbReference>
<feature type="region of interest" description="Disordered" evidence="5">
    <location>
        <begin position="656"/>
        <end position="675"/>
    </location>
</feature>
<dbReference type="Proteomes" id="UP000756921">
    <property type="component" value="Unassembled WGS sequence"/>
</dbReference>
<gene>
    <name evidence="8" type="ORF">PMIN01_01028</name>
</gene>
<feature type="compositionally biased region" description="Basic and acidic residues" evidence="5">
    <location>
        <begin position="1229"/>
        <end position="1239"/>
    </location>
</feature>
<dbReference type="Gene3D" id="3.30.565.10">
    <property type="entry name" value="Histidine kinase-like ATPase, C-terminal domain"/>
    <property type="match status" value="1"/>
</dbReference>
<dbReference type="Pfam" id="PF00072">
    <property type="entry name" value="Response_reg"/>
    <property type="match status" value="1"/>
</dbReference>
<feature type="compositionally biased region" description="Pro residues" evidence="5">
    <location>
        <begin position="61"/>
        <end position="70"/>
    </location>
</feature>
<dbReference type="SUPFAM" id="SSF52172">
    <property type="entry name" value="CheY-like"/>
    <property type="match status" value="1"/>
</dbReference>
<dbReference type="InterPro" id="IPR003594">
    <property type="entry name" value="HATPase_dom"/>
</dbReference>
<feature type="compositionally biased region" description="Basic and acidic residues" evidence="5">
    <location>
        <begin position="13"/>
        <end position="31"/>
    </location>
</feature>
<dbReference type="InterPro" id="IPR005467">
    <property type="entry name" value="His_kinase_dom"/>
</dbReference>
<organism evidence="8 9">
    <name type="scientific">Paraphaeosphaeria minitans</name>
    <dbReference type="NCBI Taxonomy" id="565426"/>
    <lineage>
        <taxon>Eukaryota</taxon>
        <taxon>Fungi</taxon>
        <taxon>Dikarya</taxon>
        <taxon>Ascomycota</taxon>
        <taxon>Pezizomycotina</taxon>
        <taxon>Dothideomycetes</taxon>
        <taxon>Pleosporomycetidae</taxon>
        <taxon>Pleosporales</taxon>
        <taxon>Massarineae</taxon>
        <taxon>Didymosphaeriaceae</taxon>
        <taxon>Paraphaeosphaeria</taxon>
    </lineage>
</organism>
<evidence type="ECO:0000256" key="2">
    <source>
        <dbReference type="ARBA" id="ARBA00022679"/>
    </source>
</evidence>
<feature type="domain" description="Histidine kinase" evidence="6">
    <location>
        <begin position="577"/>
        <end position="861"/>
    </location>
</feature>
<name>A0A9P6KX01_9PLEO</name>
<dbReference type="Pfam" id="PF01590">
    <property type="entry name" value="GAF"/>
    <property type="match status" value="1"/>
</dbReference>
<evidence type="ECO:0000256" key="4">
    <source>
        <dbReference type="PROSITE-ProRule" id="PRU00169"/>
    </source>
</evidence>
<dbReference type="PRINTS" id="PR00344">
    <property type="entry name" value="BCTRLSENSOR"/>
</dbReference>
<feature type="region of interest" description="Disordered" evidence="5">
    <location>
        <begin position="1229"/>
        <end position="1275"/>
    </location>
</feature>
<dbReference type="InterPro" id="IPR003018">
    <property type="entry name" value="GAF"/>
</dbReference>
<dbReference type="SUPFAM" id="SSF47384">
    <property type="entry name" value="Homodimeric domain of signal transducing histidine kinase"/>
    <property type="match status" value="1"/>
</dbReference>
<feature type="compositionally biased region" description="Low complexity" evidence="5">
    <location>
        <begin position="288"/>
        <end position="300"/>
    </location>
</feature>
<dbReference type="InterPro" id="IPR036890">
    <property type="entry name" value="HATPase_C_sf"/>
</dbReference>
<dbReference type="PROSITE" id="PS50109">
    <property type="entry name" value="HIS_KIN"/>
    <property type="match status" value="1"/>
</dbReference>
<evidence type="ECO:0000256" key="3">
    <source>
        <dbReference type="ARBA" id="ARBA00022777"/>
    </source>
</evidence>
<dbReference type="SMART" id="SM00065">
    <property type="entry name" value="GAF"/>
    <property type="match status" value="1"/>
</dbReference>
<dbReference type="FunFam" id="3.30.450.40:FF:000083">
    <property type="entry name" value="Sensor histidine kinase/response regulator, putative (AFU_orthologue AFUA_4G00660)"/>
    <property type="match status" value="1"/>
</dbReference>
<proteinExistence type="predicted"/>
<comment type="caution">
    <text evidence="8">The sequence shown here is derived from an EMBL/GenBank/DDBJ whole genome shotgun (WGS) entry which is preliminary data.</text>
</comment>
<dbReference type="InterPro" id="IPR003661">
    <property type="entry name" value="HisK_dim/P_dom"/>
</dbReference>
<dbReference type="Pfam" id="PF02518">
    <property type="entry name" value="HATPase_c"/>
    <property type="match status" value="1"/>
</dbReference>
<dbReference type="Pfam" id="PF00512">
    <property type="entry name" value="HisKA"/>
    <property type="match status" value="1"/>
</dbReference>
<dbReference type="SMART" id="SM00388">
    <property type="entry name" value="HisKA"/>
    <property type="match status" value="1"/>
</dbReference>
<dbReference type="Gene3D" id="1.10.287.130">
    <property type="match status" value="1"/>
</dbReference>
<feature type="region of interest" description="Disordered" evidence="5">
    <location>
        <begin position="1"/>
        <end position="70"/>
    </location>
</feature>
<dbReference type="FunFam" id="1.10.287.130:FF:000023">
    <property type="entry name" value="Sensor histidine kinase/response regulator, putative"/>
    <property type="match status" value="1"/>
</dbReference>
<keyword evidence="3" id="KW-0418">Kinase</keyword>
<dbReference type="InterPro" id="IPR004358">
    <property type="entry name" value="Sig_transdc_His_kin-like_C"/>
</dbReference>
<feature type="compositionally biased region" description="Polar residues" evidence="5">
    <location>
        <begin position="311"/>
        <end position="335"/>
    </location>
</feature>
<dbReference type="PANTHER" id="PTHR43719">
    <property type="entry name" value="TWO-COMPONENT HISTIDINE KINASE"/>
    <property type="match status" value="1"/>
</dbReference>
<feature type="compositionally biased region" description="Basic residues" evidence="5">
    <location>
        <begin position="657"/>
        <end position="670"/>
    </location>
</feature>
<accession>A0A9P6KX01</accession>
<feature type="modified residue" description="4-aspartylphosphate" evidence="4">
    <location>
        <position position="1150"/>
    </location>
</feature>
<dbReference type="GO" id="GO:0000155">
    <property type="term" value="F:phosphorelay sensor kinase activity"/>
    <property type="evidence" value="ECO:0007669"/>
    <property type="project" value="InterPro"/>
</dbReference>
<dbReference type="AlphaFoldDB" id="A0A9P6KX01"/>
<dbReference type="SMART" id="SM00387">
    <property type="entry name" value="HATPase_c"/>
    <property type="match status" value="1"/>
</dbReference>
<dbReference type="CDD" id="cd17546">
    <property type="entry name" value="REC_hyHK_CKI1_RcsC-like"/>
    <property type="match status" value="1"/>
</dbReference>
<evidence type="ECO:0000313" key="8">
    <source>
        <dbReference type="EMBL" id="KAF9741489.1"/>
    </source>
</evidence>